<evidence type="ECO:0000313" key="4">
    <source>
        <dbReference type="Proteomes" id="UP000323505"/>
    </source>
</evidence>
<dbReference type="InterPro" id="IPR010998">
    <property type="entry name" value="Integrase_recombinase_N"/>
</dbReference>
<organism evidence="3 4">
    <name type="scientific">Actinomadura decatromicini</name>
    <dbReference type="NCBI Taxonomy" id="2604572"/>
    <lineage>
        <taxon>Bacteria</taxon>
        <taxon>Bacillati</taxon>
        <taxon>Actinomycetota</taxon>
        <taxon>Actinomycetes</taxon>
        <taxon>Streptosporangiales</taxon>
        <taxon>Thermomonosporaceae</taxon>
        <taxon>Actinomadura</taxon>
    </lineage>
</organism>
<dbReference type="AlphaFoldDB" id="A0A5D3FZ25"/>
<dbReference type="SUPFAM" id="SSF56349">
    <property type="entry name" value="DNA breaking-rejoining enzymes"/>
    <property type="match status" value="1"/>
</dbReference>
<keyword evidence="2" id="KW-0233">DNA recombination</keyword>
<dbReference type="Gene3D" id="1.10.443.10">
    <property type="entry name" value="Intergrase catalytic core"/>
    <property type="match status" value="1"/>
</dbReference>
<reference evidence="3 4" key="1">
    <citation type="submission" date="2019-08" db="EMBL/GenBank/DDBJ databases">
        <title>Actinomadura sp. nov. CYP1-5 isolated from mountain soil.</title>
        <authorList>
            <person name="Songsumanus A."/>
            <person name="Kuncharoen N."/>
            <person name="Kudo T."/>
            <person name="Yuki M."/>
            <person name="Igarashi Y."/>
            <person name="Tanasupawat S."/>
        </authorList>
    </citation>
    <scope>NUCLEOTIDE SEQUENCE [LARGE SCALE GENOMIC DNA]</scope>
    <source>
        <strain evidence="3 4">CYP1-5</strain>
    </source>
</reference>
<keyword evidence="1" id="KW-0238">DNA-binding</keyword>
<accession>A0A5D3FZ25</accession>
<dbReference type="GO" id="GO:0003677">
    <property type="term" value="F:DNA binding"/>
    <property type="evidence" value="ECO:0007669"/>
    <property type="project" value="UniProtKB-KW"/>
</dbReference>
<dbReference type="InterPro" id="IPR011010">
    <property type="entry name" value="DNA_brk_join_enz"/>
</dbReference>
<comment type="caution">
    <text evidence="3">The sequence shown here is derived from an EMBL/GenBank/DDBJ whole genome shotgun (WGS) entry which is preliminary data.</text>
</comment>
<dbReference type="GO" id="GO:0015074">
    <property type="term" value="P:DNA integration"/>
    <property type="evidence" value="ECO:0007669"/>
    <property type="project" value="InterPro"/>
</dbReference>
<dbReference type="RefSeq" id="WP_148758017.1">
    <property type="nucleotide sequence ID" value="NZ_VSRQ01000001.1"/>
</dbReference>
<evidence type="ECO:0008006" key="5">
    <source>
        <dbReference type="Google" id="ProtNLM"/>
    </source>
</evidence>
<proteinExistence type="predicted"/>
<dbReference type="Gene3D" id="1.10.150.130">
    <property type="match status" value="1"/>
</dbReference>
<evidence type="ECO:0000256" key="1">
    <source>
        <dbReference type="ARBA" id="ARBA00023125"/>
    </source>
</evidence>
<gene>
    <name evidence="3" type="ORF">FXF68_06990</name>
</gene>
<evidence type="ECO:0000313" key="3">
    <source>
        <dbReference type="EMBL" id="TYK53434.1"/>
    </source>
</evidence>
<dbReference type="EMBL" id="VSRQ01000001">
    <property type="protein sequence ID" value="TYK53434.1"/>
    <property type="molecule type" value="Genomic_DNA"/>
</dbReference>
<dbReference type="Proteomes" id="UP000323505">
    <property type="component" value="Unassembled WGS sequence"/>
</dbReference>
<sequence length="292" mass="31512">MGRPPLPVGTAGKIRFDKLGKQRVRARVEVRDYDGETREVNRSGPTRAAAERRLKEALRDRVGLPTNGKITADTRLRDAATLWWEEAEESGNLSEQTHEIYQRALKRILKGLGGLQMREIDVPAADRFIKAVRKNNGASAAKTAKGVLSLLLGMAVRHGALGANPVRETAKISTGRPARVRALTPAEETAMLTKVAADQQARQRDVPELVEFLDGTGMRIGEALAVRAEVIDLEAGVLDTSHPYGDRMITMISGDGTPTHHRAGDAGLLFPACSAACATPATPAGILHREHS</sequence>
<dbReference type="InterPro" id="IPR013762">
    <property type="entry name" value="Integrase-like_cat_sf"/>
</dbReference>
<name>A0A5D3FZ25_9ACTN</name>
<keyword evidence="4" id="KW-1185">Reference proteome</keyword>
<dbReference type="GO" id="GO:0006310">
    <property type="term" value="P:DNA recombination"/>
    <property type="evidence" value="ECO:0007669"/>
    <property type="project" value="UniProtKB-KW"/>
</dbReference>
<protein>
    <recommendedName>
        <fullName evidence="5">Tyrosine-type recombinase/integrase</fullName>
    </recommendedName>
</protein>
<evidence type="ECO:0000256" key="2">
    <source>
        <dbReference type="ARBA" id="ARBA00023172"/>
    </source>
</evidence>